<dbReference type="AlphaFoldDB" id="A0A9D4XLX9"/>
<sequence>SFSIDICVRQRLNPLLQENYFGNAVIECLVTMKAGELLDNGGLGKGALKMNKMIALHTNEKIRSHYEKWLIKPSFYVTPKDVSHNNGLVIAYSPKFDVYGNDFGWGKPVAVRTGGADKREGKVNVFAGVEKGSMELEVCLSYEILEAMGNDPEFMDVVST</sequence>
<dbReference type="Gramene" id="Psat04G0480100-T1">
    <property type="protein sequence ID" value="KAI5421096.1"/>
    <property type="gene ID" value="KIW84_044801"/>
</dbReference>
<evidence type="ECO:0000313" key="2">
    <source>
        <dbReference type="EMBL" id="KAI5421096.1"/>
    </source>
</evidence>
<dbReference type="Pfam" id="PF02458">
    <property type="entry name" value="Transferase"/>
    <property type="match status" value="1"/>
</dbReference>
<organism evidence="2 3">
    <name type="scientific">Pisum sativum</name>
    <name type="common">Garden pea</name>
    <name type="synonym">Lathyrus oleraceus</name>
    <dbReference type="NCBI Taxonomy" id="3888"/>
    <lineage>
        <taxon>Eukaryota</taxon>
        <taxon>Viridiplantae</taxon>
        <taxon>Streptophyta</taxon>
        <taxon>Embryophyta</taxon>
        <taxon>Tracheophyta</taxon>
        <taxon>Spermatophyta</taxon>
        <taxon>Magnoliopsida</taxon>
        <taxon>eudicotyledons</taxon>
        <taxon>Gunneridae</taxon>
        <taxon>Pentapetalae</taxon>
        <taxon>rosids</taxon>
        <taxon>fabids</taxon>
        <taxon>Fabales</taxon>
        <taxon>Fabaceae</taxon>
        <taxon>Papilionoideae</taxon>
        <taxon>50 kb inversion clade</taxon>
        <taxon>NPAAA clade</taxon>
        <taxon>Hologalegina</taxon>
        <taxon>IRL clade</taxon>
        <taxon>Fabeae</taxon>
        <taxon>Lathyrus</taxon>
    </lineage>
</organism>
<dbReference type="Proteomes" id="UP001058974">
    <property type="component" value="Chromosome 4"/>
</dbReference>
<evidence type="ECO:0000256" key="1">
    <source>
        <dbReference type="ARBA" id="ARBA00022679"/>
    </source>
</evidence>
<comment type="caution">
    <text evidence="2">The sequence shown here is derived from an EMBL/GenBank/DDBJ whole genome shotgun (WGS) entry which is preliminary data.</text>
</comment>
<dbReference type="PANTHER" id="PTHR31896">
    <property type="entry name" value="FAMILY REGULATORY PROTEIN, PUTATIVE (AFU_ORTHOLOGUE AFUA_3G14730)-RELATED"/>
    <property type="match status" value="1"/>
</dbReference>
<dbReference type="Gene3D" id="3.30.559.10">
    <property type="entry name" value="Chloramphenicol acetyltransferase-like domain"/>
    <property type="match status" value="1"/>
</dbReference>
<reference evidence="2 3" key="1">
    <citation type="journal article" date="2022" name="Nat. Genet.">
        <title>Improved pea reference genome and pan-genome highlight genomic features and evolutionary characteristics.</title>
        <authorList>
            <person name="Yang T."/>
            <person name="Liu R."/>
            <person name="Luo Y."/>
            <person name="Hu S."/>
            <person name="Wang D."/>
            <person name="Wang C."/>
            <person name="Pandey M.K."/>
            <person name="Ge S."/>
            <person name="Xu Q."/>
            <person name="Li N."/>
            <person name="Li G."/>
            <person name="Huang Y."/>
            <person name="Saxena R.K."/>
            <person name="Ji Y."/>
            <person name="Li M."/>
            <person name="Yan X."/>
            <person name="He Y."/>
            <person name="Liu Y."/>
            <person name="Wang X."/>
            <person name="Xiang C."/>
            <person name="Varshney R.K."/>
            <person name="Ding H."/>
            <person name="Gao S."/>
            <person name="Zong X."/>
        </authorList>
    </citation>
    <scope>NUCLEOTIDE SEQUENCE [LARGE SCALE GENOMIC DNA]</scope>
    <source>
        <strain evidence="2 3">cv. Zhongwan 6</strain>
    </source>
</reference>
<keyword evidence="3" id="KW-1185">Reference proteome</keyword>
<protein>
    <submittedName>
        <fullName evidence="2">Uncharacterized protein</fullName>
    </submittedName>
</protein>
<name>A0A9D4XLX9_PEA</name>
<proteinExistence type="predicted"/>
<keyword evidence="1" id="KW-0808">Transferase</keyword>
<dbReference type="PANTHER" id="PTHR31896:SF43">
    <property type="entry name" value="PROTEIN ENHANCED PSEUDOMONAS SUSCEPTIBILITY 1"/>
    <property type="match status" value="1"/>
</dbReference>
<dbReference type="GO" id="GO:0016740">
    <property type="term" value="F:transferase activity"/>
    <property type="evidence" value="ECO:0007669"/>
    <property type="project" value="UniProtKB-KW"/>
</dbReference>
<dbReference type="EMBL" id="JAMSHJ010000004">
    <property type="protein sequence ID" value="KAI5421096.1"/>
    <property type="molecule type" value="Genomic_DNA"/>
</dbReference>
<dbReference type="InterPro" id="IPR051283">
    <property type="entry name" value="Sec_Metabolite_Acyltrans"/>
</dbReference>
<dbReference type="InterPro" id="IPR023213">
    <property type="entry name" value="CAT-like_dom_sf"/>
</dbReference>
<feature type="non-terminal residue" evidence="2">
    <location>
        <position position="1"/>
    </location>
</feature>
<evidence type="ECO:0000313" key="3">
    <source>
        <dbReference type="Proteomes" id="UP001058974"/>
    </source>
</evidence>
<gene>
    <name evidence="2" type="ORF">KIW84_044801</name>
</gene>
<accession>A0A9D4XLX9</accession>